<proteinExistence type="inferred from homology"/>
<dbReference type="GO" id="GO:0030313">
    <property type="term" value="C:cell envelope"/>
    <property type="evidence" value="ECO:0007669"/>
    <property type="project" value="UniProtKB-SubCell"/>
</dbReference>
<evidence type="ECO:0000256" key="5">
    <source>
        <dbReference type="ARBA" id="ARBA00022729"/>
    </source>
</evidence>
<evidence type="ECO:0000313" key="9">
    <source>
        <dbReference type="Proteomes" id="UP000463949"/>
    </source>
</evidence>
<evidence type="ECO:0000256" key="2">
    <source>
        <dbReference type="ARBA" id="ARBA00011028"/>
    </source>
</evidence>
<dbReference type="Pfam" id="PF01297">
    <property type="entry name" value="ZnuA"/>
    <property type="match status" value="1"/>
</dbReference>
<evidence type="ECO:0000256" key="7">
    <source>
        <dbReference type="SAM" id="SignalP"/>
    </source>
</evidence>
<dbReference type="GO" id="GO:0007155">
    <property type="term" value="P:cell adhesion"/>
    <property type="evidence" value="ECO:0007669"/>
    <property type="project" value="InterPro"/>
</dbReference>
<evidence type="ECO:0000256" key="3">
    <source>
        <dbReference type="ARBA" id="ARBA00022448"/>
    </source>
</evidence>
<evidence type="ECO:0000313" key="8">
    <source>
        <dbReference type="EMBL" id="QHD49342.1"/>
    </source>
</evidence>
<dbReference type="EMBL" id="CP024621">
    <property type="protein sequence ID" value="QHD49342.1"/>
    <property type="molecule type" value="Genomic_DNA"/>
</dbReference>
<dbReference type="Proteomes" id="UP000463949">
    <property type="component" value="Chromosome"/>
</dbReference>
<dbReference type="SUPFAM" id="SSF53807">
    <property type="entry name" value="Helical backbone' metal receptor"/>
    <property type="match status" value="1"/>
</dbReference>
<dbReference type="OrthoDB" id="9793396at2"/>
<dbReference type="PRINTS" id="PR00691">
    <property type="entry name" value="ADHESINB"/>
</dbReference>
<accession>A0A857GJ81</accession>
<reference evidence="8 9" key="1">
    <citation type="submission" date="2017-10" db="EMBL/GenBank/DDBJ databases">
        <title>Coral associated bacteria.</title>
        <authorList>
            <person name="Wang X."/>
        </authorList>
    </citation>
    <scope>NUCLEOTIDE SEQUENCE [LARGE SCALE GENOMIC DNA]</scope>
    <source>
        <strain evidence="8 9">SCSIO 43005</strain>
    </source>
</reference>
<dbReference type="PRINTS" id="PR00690">
    <property type="entry name" value="ADHESNFAMILY"/>
</dbReference>
<dbReference type="InterPro" id="IPR006127">
    <property type="entry name" value="ZnuA-like"/>
</dbReference>
<dbReference type="KEGG" id="hmd:CTT34_06385"/>
<protein>
    <submittedName>
        <fullName evidence="8">ABC transporter substrate-binding protein</fullName>
    </submittedName>
</protein>
<feature type="signal peptide" evidence="7">
    <location>
        <begin position="1"/>
        <end position="24"/>
    </location>
</feature>
<comment type="similarity">
    <text evidence="2 6">Belongs to the bacterial solute-binding protein 9 family.</text>
</comment>
<sequence length="305" mass="33160">MDKRTPWIITLLLAALLASSPALAASSLKIIASFSVIEDLVKRVAGDDIAITTIVPIGEDVHRWELTPPNVLAVEEADIVFYNGHGLEPWIRHVEAMASDTLTLMALAETADYPTLALQQGQHKGRPDPHMWMDPKGAAAYLDVITQTLSVHSPEKAAAFQTRAAEAKEALVLLDQQLTERLEGIPQTNRLLTTSEAALSYFAHAYGFEFAAIWGMNSETMGSADAMAAMSKRLADKRPPALFYESTTPYIHMDALARETGLTLAGPLYVDTLSEPDGPAYNYPAMLRYNAELLHEALGGARAGE</sequence>
<feature type="chain" id="PRO_5032863363" evidence="7">
    <location>
        <begin position="25"/>
        <end position="305"/>
    </location>
</feature>
<keyword evidence="4" id="KW-0479">Metal-binding</keyword>
<dbReference type="PANTHER" id="PTHR42953:SF1">
    <property type="entry name" value="METAL-BINDING PROTEIN HI_0362-RELATED"/>
    <property type="match status" value="1"/>
</dbReference>
<evidence type="ECO:0000256" key="6">
    <source>
        <dbReference type="RuleBase" id="RU003512"/>
    </source>
</evidence>
<dbReference type="Gene3D" id="3.40.50.1980">
    <property type="entry name" value="Nitrogenase molybdenum iron protein domain"/>
    <property type="match status" value="2"/>
</dbReference>
<name>A0A857GJ81_9GAMM</name>
<dbReference type="GO" id="GO:0046872">
    <property type="term" value="F:metal ion binding"/>
    <property type="evidence" value="ECO:0007669"/>
    <property type="project" value="UniProtKB-KW"/>
</dbReference>
<dbReference type="InterPro" id="IPR050492">
    <property type="entry name" value="Bact_metal-bind_prot9"/>
</dbReference>
<dbReference type="InterPro" id="IPR006128">
    <property type="entry name" value="Lipoprotein_PsaA-like"/>
</dbReference>
<organism evidence="8 9">
    <name type="scientific">Vreelandella aquamarina</name>
    <dbReference type="NCBI Taxonomy" id="77097"/>
    <lineage>
        <taxon>Bacteria</taxon>
        <taxon>Pseudomonadati</taxon>
        <taxon>Pseudomonadota</taxon>
        <taxon>Gammaproteobacteria</taxon>
        <taxon>Oceanospirillales</taxon>
        <taxon>Halomonadaceae</taxon>
        <taxon>Vreelandella</taxon>
    </lineage>
</organism>
<evidence type="ECO:0000256" key="4">
    <source>
        <dbReference type="ARBA" id="ARBA00022723"/>
    </source>
</evidence>
<evidence type="ECO:0000256" key="1">
    <source>
        <dbReference type="ARBA" id="ARBA00004196"/>
    </source>
</evidence>
<dbReference type="AlphaFoldDB" id="A0A857GJ81"/>
<dbReference type="PANTHER" id="PTHR42953">
    <property type="entry name" value="HIGH-AFFINITY ZINC UPTAKE SYSTEM PROTEIN ZNUA-RELATED"/>
    <property type="match status" value="1"/>
</dbReference>
<keyword evidence="5 7" id="KW-0732">Signal</keyword>
<dbReference type="GO" id="GO:0030001">
    <property type="term" value="P:metal ion transport"/>
    <property type="evidence" value="ECO:0007669"/>
    <property type="project" value="InterPro"/>
</dbReference>
<dbReference type="RefSeq" id="WP_159341688.1">
    <property type="nucleotide sequence ID" value="NZ_CP024621.1"/>
</dbReference>
<gene>
    <name evidence="8" type="ORF">CTT34_06385</name>
</gene>
<keyword evidence="3 6" id="KW-0813">Transport</keyword>
<comment type="subcellular location">
    <subcellularLocation>
        <location evidence="1">Cell envelope</location>
    </subcellularLocation>
</comment>
<dbReference type="InterPro" id="IPR006129">
    <property type="entry name" value="AdhesinB"/>
</dbReference>